<dbReference type="InterPro" id="IPR008538">
    <property type="entry name" value="Uma2"/>
</dbReference>
<sequence length="206" mass="22852">MASAAHSIHRATTADLLALPAEDRFHEIIDGELVRKALPSFRHGAAQVELAGDIGAAYGPRARGRGPGGWVFATEVEIAFEPHQVLRPDLAGWRRERLPRPPGETPVTLRPDWVSEILSPSTKQNDLFKKLRIYARNQVPHYWILDPDVAVLWVYRWTAEGYLLVHTAEGQERVRAEPFDAVELSVQSLLGDDDAPDSPPDASSVP</sequence>
<organism evidence="2 3">
    <name type="scientific">Chondromyces apiculatus DSM 436</name>
    <dbReference type="NCBI Taxonomy" id="1192034"/>
    <lineage>
        <taxon>Bacteria</taxon>
        <taxon>Pseudomonadati</taxon>
        <taxon>Myxococcota</taxon>
        <taxon>Polyangia</taxon>
        <taxon>Polyangiales</taxon>
        <taxon>Polyangiaceae</taxon>
        <taxon>Chondromyces</taxon>
    </lineage>
</organism>
<name>A0A017T624_9BACT</name>
<dbReference type="InterPro" id="IPR011335">
    <property type="entry name" value="Restrct_endonuc-II-like"/>
</dbReference>
<dbReference type="eggNOG" id="COG4636">
    <property type="taxonomic scope" value="Bacteria"/>
</dbReference>
<dbReference type="InterPro" id="IPR012296">
    <property type="entry name" value="Nuclease_put_TT1808"/>
</dbReference>
<gene>
    <name evidence="2" type="ORF">CAP_4440</name>
</gene>
<dbReference type="EMBL" id="ASRX01000033">
    <property type="protein sequence ID" value="EYF04472.1"/>
    <property type="molecule type" value="Genomic_DNA"/>
</dbReference>
<comment type="caution">
    <text evidence="2">The sequence shown here is derived from an EMBL/GenBank/DDBJ whole genome shotgun (WGS) entry which is preliminary data.</text>
</comment>
<dbReference type="STRING" id="1192034.CAP_4440"/>
<protein>
    <recommendedName>
        <fullName evidence="1">Putative restriction endonuclease domain-containing protein</fullName>
    </recommendedName>
</protein>
<dbReference type="Proteomes" id="UP000019678">
    <property type="component" value="Unassembled WGS sequence"/>
</dbReference>
<dbReference type="CDD" id="cd06260">
    <property type="entry name" value="DUF820-like"/>
    <property type="match status" value="1"/>
</dbReference>
<dbReference type="AlphaFoldDB" id="A0A017T624"/>
<evidence type="ECO:0000313" key="3">
    <source>
        <dbReference type="Proteomes" id="UP000019678"/>
    </source>
</evidence>
<accession>A0A017T624</accession>
<feature type="domain" description="Putative restriction endonuclease" evidence="1">
    <location>
        <begin position="15"/>
        <end position="186"/>
    </location>
</feature>
<dbReference type="SUPFAM" id="SSF52980">
    <property type="entry name" value="Restriction endonuclease-like"/>
    <property type="match status" value="1"/>
</dbReference>
<dbReference type="RefSeq" id="WP_044244055.1">
    <property type="nucleotide sequence ID" value="NZ_ASRX01000033.1"/>
</dbReference>
<keyword evidence="3" id="KW-1185">Reference proteome</keyword>
<dbReference type="OrthoDB" id="5511953at2"/>
<evidence type="ECO:0000313" key="2">
    <source>
        <dbReference type="EMBL" id="EYF04472.1"/>
    </source>
</evidence>
<dbReference type="Gene3D" id="3.90.1570.10">
    <property type="entry name" value="tt1808, chain A"/>
    <property type="match status" value="1"/>
</dbReference>
<proteinExistence type="predicted"/>
<dbReference type="PANTHER" id="PTHR34107:SF4">
    <property type="entry name" value="SLL1222 PROTEIN"/>
    <property type="match status" value="1"/>
</dbReference>
<dbReference type="Pfam" id="PF05685">
    <property type="entry name" value="Uma2"/>
    <property type="match status" value="1"/>
</dbReference>
<evidence type="ECO:0000259" key="1">
    <source>
        <dbReference type="Pfam" id="PF05685"/>
    </source>
</evidence>
<reference evidence="2 3" key="1">
    <citation type="submission" date="2013-05" db="EMBL/GenBank/DDBJ databases">
        <title>Genome assembly of Chondromyces apiculatus DSM 436.</title>
        <authorList>
            <person name="Sharma G."/>
            <person name="Khatri I."/>
            <person name="Kaur C."/>
            <person name="Mayilraj S."/>
            <person name="Subramanian S."/>
        </authorList>
    </citation>
    <scope>NUCLEOTIDE SEQUENCE [LARGE SCALE GENOMIC DNA]</scope>
    <source>
        <strain evidence="2 3">DSM 436</strain>
    </source>
</reference>
<dbReference type="PANTHER" id="PTHR34107">
    <property type="entry name" value="SLL0198 PROTEIN-RELATED"/>
    <property type="match status" value="1"/>
</dbReference>